<evidence type="ECO:0000313" key="2">
    <source>
        <dbReference type="EMBL" id="KAF7407782.1"/>
    </source>
</evidence>
<dbReference type="GO" id="GO:0005524">
    <property type="term" value="F:ATP binding"/>
    <property type="evidence" value="ECO:0007669"/>
    <property type="project" value="InterPro"/>
</dbReference>
<dbReference type="InterPro" id="IPR008909">
    <property type="entry name" value="DALR_anticod-bd"/>
</dbReference>
<dbReference type="AlphaFoldDB" id="A0A834KJQ4"/>
<proteinExistence type="predicted"/>
<feature type="domain" description="DALR anticodon binding" evidence="1">
    <location>
        <begin position="308"/>
        <end position="443"/>
    </location>
</feature>
<dbReference type="GO" id="GO:0006420">
    <property type="term" value="P:arginyl-tRNA aminoacylation"/>
    <property type="evidence" value="ECO:0007669"/>
    <property type="project" value="InterPro"/>
</dbReference>
<dbReference type="GO" id="GO:0004814">
    <property type="term" value="F:arginine-tRNA ligase activity"/>
    <property type="evidence" value="ECO:0007669"/>
    <property type="project" value="InterPro"/>
</dbReference>
<comment type="caution">
    <text evidence="2">The sequence shown here is derived from an EMBL/GenBank/DDBJ whole genome shotgun (WGS) entry which is preliminary data.</text>
</comment>
<dbReference type="InterPro" id="IPR009080">
    <property type="entry name" value="tRNAsynth_Ia_anticodon-bd"/>
</dbReference>
<dbReference type="SMART" id="SM00836">
    <property type="entry name" value="DALR_1"/>
    <property type="match status" value="1"/>
</dbReference>
<accession>A0A834KJQ4</accession>
<dbReference type="SUPFAM" id="SSF47323">
    <property type="entry name" value="Anticodon-binding domain of a subclass of class I aminoacyl-tRNA synthetases"/>
    <property type="match status" value="1"/>
</dbReference>
<protein>
    <recommendedName>
        <fullName evidence="1">DALR anticodon binding domain-containing protein</fullName>
    </recommendedName>
</protein>
<name>A0A834KJQ4_VESVU</name>
<evidence type="ECO:0000259" key="1">
    <source>
        <dbReference type="SMART" id="SM00836"/>
    </source>
</evidence>
<keyword evidence="3" id="KW-1185">Reference proteome</keyword>
<dbReference type="EMBL" id="JACSEA010000002">
    <property type="protein sequence ID" value="KAF7407782.1"/>
    <property type="molecule type" value="Genomic_DNA"/>
</dbReference>
<organism evidence="2 3">
    <name type="scientific">Vespula vulgaris</name>
    <name type="common">Yellow jacket</name>
    <name type="synonym">Wasp</name>
    <dbReference type="NCBI Taxonomy" id="7454"/>
    <lineage>
        <taxon>Eukaryota</taxon>
        <taxon>Metazoa</taxon>
        <taxon>Ecdysozoa</taxon>
        <taxon>Arthropoda</taxon>
        <taxon>Hexapoda</taxon>
        <taxon>Insecta</taxon>
        <taxon>Pterygota</taxon>
        <taxon>Neoptera</taxon>
        <taxon>Endopterygota</taxon>
        <taxon>Hymenoptera</taxon>
        <taxon>Apocrita</taxon>
        <taxon>Aculeata</taxon>
        <taxon>Vespoidea</taxon>
        <taxon>Vespidae</taxon>
        <taxon>Vespinae</taxon>
        <taxon>Vespula</taxon>
    </lineage>
</organism>
<sequence length="443" mass="51251">MENIPNNSISTLINQIFFHLTGFECKDQSIIRVNNEKLSVNGDLYFLPSLKLWKTVLVDKLNCNENCTNILQHCADIRHNELKQMEKINTNEKVFQSLILASKTWDLKITKCTLQNERVCLFLERPSVIKTIINTVIEKGRSFGRNASTNENICLTFLPDEQSELTSMRLQLIKNISERILDLQGYCVCKKVCPNAIMLSSKSHIETTEDCKRYVCGVVKNSETNTKETTLTWRKYVYNKMETIIELNDQKYLHTKKQDINDDPFIRNMAEATISFELLAIKPSRSVCINIHTSGDRSLTNTKGIPFILYNTARIAAIIKKYNEGISNGEYPELTNVEAVDFSVLDDEDEWELIYNFIMGYSQAIENSIKHKPTFQICPQVICMFLSRLCQKFSIYYRRIKILTEGYKHLYSKLIARIYMLKALEIILQNTLAIFNIESVSEM</sequence>
<dbReference type="Gene3D" id="1.10.730.10">
    <property type="entry name" value="Isoleucyl-tRNA Synthetase, Domain 1"/>
    <property type="match status" value="1"/>
</dbReference>
<dbReference type="GO" id="GO:0000049">
    <property type="term" value="F:tRNA binding"/>
    <property type="evidence" value="ECO:0007669"/>
    <property type="project" value="TreeGrafter"/>
</dbReference>
<dbReference type="Pfam" id="PF05746">
    <property type="entry name" value="DALR_1"/>
    <property type="match status" value="1"/>
</dbReference>
<dbReference type="InterPro" id="IPR037380">
    <property type="entry name" value="DALRD3"/>
</dbReference>
<dbReference type="PANTHER" id="PTHR16043">
    <property type="entry name" value="DALRD3 PROTEIN"/>
    <property type="match status" value="1"/>
</dbReference>
<dbReference type="Proteomes" id="UP000614350">
    <property type="component" value="Unassembled WGS sequence"/>
</dbReference>
<gene>
    <name evidence="2" type="ORF">HZH66_002319</name>
</gene>
<dbReference type="GO" id="GO:0106217">
    <property type="term" value="P:tRNA C3-cytosine methylation"/>
    <property type="evidence" value="ECO:0007669"/>
    <property type="project" value="TreeGrafter"/>
</dbReference>
<reference evidence="2" key="1">
    <citation type="journal article" date="2020" name="G3 (Bethesda)">
        <title>High-Quality Assemblies for Three Invasive Social Wasps from the &lt;i&gt;Vespula&lt;/i&gt; Genus.</title>
        <authorList>
            <person name="Harrop T.W.R."/>
            <person name="Guhlin J."/>
            <person name="McLaughlin G.M."/>
            <person name="Permina E."/>
            <person name="Stockwell P."/>
            <person name="Gilligan J."/>
            <person name="Le Lec M.F."/>
            <person name="Gruber M.A.M."/>
            <person name="Quinn O."/>
            <person name="Lovegrove M."/>
            <person name="Duncan E.J."/>
            <person name="Remnant E.J."/>
            <person name="Van Eeckhoven J."/>
            <person name="Graham B."/>
            <person name="Knapp R.A."/>
            <person name="Langford K.W."/>
            <person name="Kronenberg Z."/>
            <person name="Press M.O."/>
            <person name="Eacker S.M."/>
            <person name="Wilson-Rankin E.E."/>
            <person name="Purcell J."/>
            <person name="Lester P.J."/>
            <person name="Dearden P.K."/>
        </authorList>
    </citation>
    <scope>NUCLEOTIDE SEQUENCE</scope>
    <source>
        <strain evidence="2">Marl-1</strain>
    </source>
</reference>
<dbReference type="PANTHER" id="PTHR16043:SF1">
    <property type="entry name" value="DALR ANTICODON-BINDING DOMAIN-CONTAINING PROTEIN 3"/>
    <property type="match status" value="1"/>
</dbReference>
<evidence type="ECO:0000313" key="3">
    <source>
        <dbReference type="Proteomes" id="UP000614350"/>
    </source>
</evidence>